<evidence type="ECO:0000256" key="6">
    <source>
        <dbReference type="ARBA" id="ARBA00022842"/>
    </source>
</evidence>
<dbReference type="InterPro" id="IPR015797">
    <property type="entry name" value="NUDIX_hydrolase-like_dom_sf"/>
</dbReference>
<dbReference type="GO" id="GO:0050992">
    <property type="term" value="P:dimethylallyl diphosphate biosynthetic process"/>
    <property type="evidence" value="ECO:0007669"/>
    <property type="project" value="UniProtKB-UniPathway"/>
</dbReference>
<keyword evidence="9" id="KW-0413">Isomerase</keyword>
<name>A0A382FMR5_9ZZZZ</name>
<dbReference type="CDD" id="cd02885">
    <property type="entry name" value="NUDIX_IPP_Isomerase"/>
    <property type="match status" value="1"/>
</dbReference>
<dbReference type="SUPFAM" id="SSF55811">
    <property type="entry name" value="Nudix"/>
    <property type="match status" value="1"/>
</dbReference>
<protein>
    <recommendedName>
        <fullName evidence="3">isopentenyl-diphosphate Delta-isomerase</fullName>
        <ecNumber evidence="3">5.3.3.2</ecNumber>
    </recommendedName>
</protein>
<feature type="domain" description="Nudix hydrolase" evidence="10">
    <location>
        <begin position="48"/>
        <end position="180"/>
    </location>
</feature>
<dbReference type="AlphaFoldDB" id="A0A382FMR5"/>
<comment type="similarity">
    <text evidence="2">Belongs to the IPP isomerase type 1 family.</text>
</comment>
<dbReference type="PROSITE" id="PS51462">
    <property type="entry name" value="NUDIX"/>
    <property type="match status" value="1"/>
</dbReference>
<evidence type="ECO:0000256" key="7">
    <source>
        <dbReference type="ARBA" id="ARBA00023211"/>
    </source>
</evidence>
<gene>
    <name evidence="11" type="ORF">METZ01_LOCUS216115</name>
</gene>
<dbReference type="HAMAP" id="MF_00202">
    <property type="entry name" value="Idi"/>
    <property type="match status" value="1"/>
</dbReference>
<organism evidence="11">
    <name type="scientific">marine metagenome</name>
    <dbReference type="NCBI Taxonomy" id="408172"/>
    <lineage>
        <taxon>unclassified sequences</taxon>
        <taxon>metagenomes</taxon>
        <taxon>ecological metagenomes</taxon>
    </lineage>
</organism>
<keyword evidence="7" id="KW-0464">Manganese</keyword>
<dbReference type="GO" id="GO:0009240">
    <property type="term" value="P:isopentenyl diphosphate biosynthetic process"/>
    <property type="evidence" value="ECO:0007669"/>
    <property type="project" value="TreeGrafter"/>
</dbReference>
<comment type="pathway">
    <text evidence="1">Isoprenoid biosynthesis; dimethylallyl diphosphate biosynthesis; dimethylallyl diphosphate from isopentenyl diphosphate: step 1/1.</text>
</comment>
<dbReference type="GO" id="GO:0005737">
    <property type="term" value="C:cytoplasm"/>
    <property type="evidence" value="ECO:0007669"/>
    <property type="project" value="TreeGrafter"/>
</dbReference>
<dbReference type="PANTHER" id="PTHR10885">
    <property type="entry name" value="ISOPENTENYL-DIPHOSPHATE DELTA-ISOMERASE"/>
    <property type="match status" value="1"/>
</dbReference>
<evidence type="ECO:0000256" key="9">
    <source>
        <dbReference type="ARBA" id="ARBA00023235"/>
    </source>
</evidence>
<dbReference type="NCBIfam" id="TIGR02150">
    <property type="entry name" value="IPP_isom_1"/>
    <property type="match status" value="1"/>
</dbReference>
<evidence type="ECO:0000256" key="2">
    <source>
        <dbReference type="ARBA" id="ARBA00007579"/>
    </source>
</evidence>
<keyword evidence="5" id="KW-0479">Metal-binding</keyword>
<dbReference type="InterPro" id="IPR000086">
    <property type="entry name" value="NUDIX_hydrolase_dom"/>
</dbReference>
<keyword evidence="4" id="KW-0963">Cytoplasm</keyword>
<dbReference type="PANTHER" id="PTHR10885:SF0">
    <property type="entry name" value="ISOPENTENYL-DIPHOSPHATE DELTA-ISOMERASE"/>
    <property type="match status" value="1"/>
</dbReference>
<sequence>TKVWQRMGMDEVIMADHNMAPLQTIVLVDEHDRQVGLGEKLETHRQGLLHRAFSVIVKNDAGQILLQQRAAGKYHSPGLWANTCCGHPGEDDDIGVAARQRLYEEMGFDCDLFPARRHSYCADVGGGLIEHEIVHVFFGRFNGVVRPNAAEVAAHRWLDSATLLAEVESDPGVFSAWICDYLLHFGDEIISWVPKT</sequence>
<accession>A0A382FMR5</accession>
<dbReference type="GO" id="GO:0004452">
    <property type="term" value="F:isopentenyl-diphosphate delta-isomerase activity"/>
    <property type="evidence" value="ECO:0007669"/>
    <property type="project" value="UniProtKB-EC"/>
</dbReference>
<evidence type="ECO:0000256" key="3">
    <source>
        <dbReference type="ARBA" id="ARBA00012057"/>
    </source>
</evidence>
<dbReference type="Gene3D" id="3.90.79.10">
    <property type="entry name" value="Nucleoside Triphosphate Pyrophosphohydrolase"/>
    <property type="match status" value="1"/>
</dbReference>
<dbReference type="Pfam" id="PF00293">
    <property type="entry name" value="NUDIX"/>
    <property type="match status" value="1"/>
</dbReference>
<keyword evidence="8" id="KW-0414">Isoprene biosynthesis</keyword>
<evidence type="ECO:0000256" key="8">
    <source>
        <dbReference type="ARBA" id="ARBA00023229"/>
    </source>
</evidence>
<feature type="non-terminal residue" evidence="11">
    <location>
        <position position="1"/>
    </location>
</feature>
<evidence type="ECO:0000256" key="4">
    <source>
        <dbReference type="ARBA" id="ARBA00022490"/>
    </source>
</evidence>
<evidence type="ECO:0000259" key="10">
    <source>
        <dbReference type="PROSITE" id="PS51462"/>
    </source>
</evidence>
<dbReference type="EC" id="5.3.3.2" evidence="3"/>
<evidence type="ECO:0000256" key="5">
    <source>
        <dbReference type="ARBA" id="ARBA00022723"/>
    </source>
</evidence>
<dbReference type="InterPro" id="IPR056375">
    <property type="entry name" value="Idi_bact"/>
</dbReference>
<evidence type="ECO:0000313" key="11">
    <source>
        <dbReference type="EMBL" id="SVB63261.1"/>
    </source>
</evidence>
<dbReference type="UniPathway" id="UPA00059">
    <property type="reaction ID" value="UER00104"/>
</dbReference>
<dbReference type="EMBL" id="UINC01050379">
    <property type="protein sequence ID" value="SVB63261.1"/>
    <property type="molecule type" value="Genomic_DNA"/>
</dbReference>
<reference evidence="11" key="1">
    <citation type="submission" date="2018-05" db="EMBL/GenBank/DDBJ databases">
        <authorList>
            <person name="Lanie J.A."/>
            <person name="Ng W.-L."/>
            <person name="Kazmierczak K.M."/>
            <person name="Andrzejewski T.M."/>
            <person name="Davidsen T.M."/>
            <person name="Wayne K.J."/>
            <person name="Tettelin H."/>
            <person name="Glass J.I."/>
            <person name="Rusch D."/>
            <person name="Podicherti R."/>
            <person name="Tsui H.-C.T."/>
            <person name="Winkler M.E."/>
        </authorList>
    </citation>
    <scope>NUCLEOTIDE SEQUENCE</scope>
</reference>
<dbReference type="NCBIfam" id="NF002995">
    <property type="entry name" value="PRK03759.1"/>
    <property type="match status" value="1"/>
</dbReference>
<proteinExistence type="inferred from homology"/>
<dbReference type="InterPro" id="IPR011876">
    <property type="entry name" value="IsopentenylPP_isomerase_typ1"/>
</dbReference>
<keyword evidence="6" id="KW-0460">Magnesium</keyword>
<dbReference type="PIRSF" id="PIRSF018427">
    <property type="entry name" value="Isopntndiph_ism"/>
    <property type="match status" value="1"/>
</dbReference>
<dbReference type="GO" id="GO:0046872">
    <property type="term" value="F:metal ion binding"/>
    <property type="evidence" value="ECO:0007669"/>
    <property type="project" value="UniProtKB-KW"/>
</dbReference>
<evidence type="ECO:0000256" key="1">
    <source>
        <dbReference type="ARBA" id="ARBA00004826"/>
    </source>
</evidence>